<evidence type="ECO:0008006" key="3">
    <source>
        <dbReference type="Google" id="ProtNLM"/>
    </source>
</evidence>
<keyword evidence="1" id="KW-0175">Coiled coil</keyword>
<dbReference type="EMBL" id="LAZR01013687">
    <property type="protein sequence ID" value="KKM20832.1"/>
    <property type="molecule type" value="Genomic_DNA"/>
</dbReference>
<evidence type="ECO:0000256" key="1">
    <source>
        <dbReference type="SAM" id="Coils"/>
    </source>
</evidence>
<dbReference type="Pfam" id="PF03245">
    <property type="entry name" value="Phage_lysis"/>
    <property type="match status" value="1"/>
</dbReference>
<protein>
    <recommendedName>
        <fullName evidence="3">Lysis protein</fullName>
    </recommendedName>
</protein>
<reference evidence="2" key="1">
    <citation type="journal article" date="2015" name="Nature">
        <title>Complex archaea that bridge the gap between prokaryotes and eukaryotes.</title>
        <authorList>
            <person name="Spang A."/>
            <person name="Saw J.H."/>
            <person name="Jorgensen S.L."/>
            <person name="Zaremba-Niedzwiedzka K."/>
            <person name="Martijn J."/>
            <person name="Lind A.E."/>
            <person name="van Eijk R."/>
            <person name="Schleper C."/>
            <person name="Guy L."/>
            <person name="Ettema T.J."/>
        </authorList>
    </citation>
    <scope>NUCLEOTIDE SEQUENCE</scope>
</reference>
<dbReference type="InterPro" id="IPR004929">
    <property type="entry name" value="I-spanin"/>
</dbReference>
<evidence type="ECO:0000313" key="2">
    <source>
        <dbReference type="EMBL" id="KKM20832.1"/>
    </source>
</evidence>
<organism evidence="2">
    <name type="scientific">marine sediment metagenome</name>
    <dbReference type="NCBI Taxonomy" id="412755"/>
    <lineage>
        <taxon>unclassified sequences</taxon>
        <taxon>metagenomes</taxon>
        <taxon>ecological metagenomes</taxon>
    </lineage>
</organism>
<dbReference type="GO" id="GO:0044659">
    <property type="term" value="P:viral release from host cell by cytolysis"/>
    <property type="evidence" value="ECO:0007669"/>
    <property type="project" value="InterPro"/>
</dbReference>
<feature type="coiled-coil region" evidence="1">
    <location>
        <begin position="38"/>
        <end position="94"/>
    </location>
</feature>
<dbReference type="AlphaFoldDB" id="A0A0F9I046"/>
<proteinExistence type="predicted"/>
<gene>
    <name evidence="2" type="ORF">LCGC14_1641520</name>
</gene>
<name>A0A0F9I046_9ZZZZ</name>
<comment type="caution">
    <text evidence="2">The sequence shown here is derived from an EMBL/GenBank/DDBJ whole genome shotgun (WGS) entry which is preliminary data.</text>
</comment>
<sequence length="155" mass="17228">MKTYLALFAAGCIAGAVVNGWRWSADMSELKSTHTAELASITNAAAKAEKQLQQDLDDNEKLWATAEEIQYRTLRNAQNEINQLRSDVATGRKRLLVNATCPASSDKLPEASADSGMGERAAPRLTKDAEPYYYTLVEQMTTMTAQLRYYQARCQ</sequence>
<accession>A0A0F9I046</accession>